<name>A0A2N9Y9Y9_9GAMM</name>
<dbReference type="SUPFAM" id="SSF53335">
    <property type="entry name" value="S-adenosyl-L-methionine-dependent methyltransferases"/>
    <property type="match status" value="1"/>
</dbReference>
<evidence type="ECO:0000259" key="1">
    <source>
        <dbReference type="Pfam" id="PF08241"/>
    </source>
</evidence>
<dbReference type="Gene3D" id="3.40.50.150">
    <property type="entry name" value="Vaccinia Virus protein VP39"/>
    <property type="match status" value="1"/>
</dbReference>
<proteinExistence type="predicted"/>
<dbReference type="GO" id="GO:0008757">
    <property type="term" value="F:S-adenosylmethionine-dependent methyltransferase activity"/>
    <property type="evidence" value="ECO:0007669"/>
    <property type="project" value="InterPro"/>
</dbReference>
<evidence type="ECO:0000313" key="2">
    <source>
        <dbReference type="EMBL" id="AUI67275.1"/>
    </source>
</evidence>
<gene>
    <name evidence="2" type="ORF">BLE401_00245</name>
</gene>
<dbReference type="OrthoDB" id="5292182at2"/>
<dbReference type="KEGG" id="blep:AL038_05730"/>
<organism evidence="2 3">
    <name type="scientific">Beggiatoa leptomitoformis</name>
    <dbReference type="NCBI Taxonomy" id="288004"/>
    <lineage>
        <taxon>Bacteria</taxon>
        <taxon>Pseudomonadati</taxon>
        <taxon>Pseudomonadota</taxon>
        <taxon>Gammaproteobacteria</taxon>
        <taxon>Thiotrichales</taxon>
        <taxon>Thiotrichaceae</taxon>
        <taxon>Beggiatoa</taxon>
    </lineage>
</organism>
<dbReference type="EMBL" id="CP018889">
    <property type="protein sequence ID" value="AUI67275.1"/>
    <property type="molecule type" value="Genomic_DNA"/>
</dbReference>
<dbReference type="Proteomes" id="UP000234271">
    <property type="component" value="Chromosome"/>
</dbReference>
<dbReference type="InterPro" id="IPR013216">
    <property type="entry name" value="Methyltransf_11"/>
</dbReference>
<dbReference type="GO" id="GO:0032259">
    <property type="term" value="P:methylation"/>
    <property type="evidence" value="ECO:0007669"/>
    <property type="project" value="UniProtKB-KW"/>
</dbReference>
<sequence length="223" mass="25491">MISRTLRQLYYTLARYPMKINGLIYKHFRCPTQGLKVQLGPGRGKYLDGWLNLDANLISAKLDVWADLRDPLPFKDKSVDVLFSNHVIEHLPDPHIPTHFADLFRVVRAGGGIRIGVPHLGNACRKYVEGDSAWFIDYPDKRDSLGGRFINFIFCRSEHLTAFDETYLCELMRQAGFIDIQICMPTRTTSLQDLGVGENVFAKEFESDFVTPHTLTMEARKPL</sequence>
<dbReference type="RefSeq" id="WP_062150296.1">
    <property type="nucleotide sequence ID" value="NZ_CP012373.2"/>
</dbReference>
<reference evidence="3" key="1">
    <citation type="submission" date="2016-12" db="EMBL/GenBank/DDBJ databases">
        <title>Complete Genome Sequence of Beggiatoa leptomitiformis D-401.</title>
        <authorList>
            <person name="Fomenkov A."/>
            <person name="Vincze T."/>
            <person name="Grabovich M."/>
            <person name="Anton B.P."/>
            <person name="Dubinina G."/>
            <person name="Orlova M."/>
            <person name="Belousova E."/>
            <person name="Roberts R.J."/>
        </authorList>
    </citation>
    <scope>NUCLEOTIDE SEQUENCE [LARGE SCALE GENOMIC DNA]</scope>
    <source>
        <strain evidence="3">D-401</strain>
    </source>
</reference>
<dbReference type="Pfam" id="PF08241">
    <property type="entry name" value="Methyltransf_11"/>
    <property type="match status" value="1"/>
</dbReference>
<dbReference type="AlphaFoldDB" id="A0A2N9Y9Y9"/>
<dbReference type="InterPro" id="IPR029063">
    <property type="entry name" value="SAM-dependent_MTases_sf"/>
</dbReference>
<accession>A0A2N9Y9Y9</accession>
<feature type="domain" description="Methyltransferase type 11" evidence="1">
    <location>
        <begin position="66"/>
        <end position="112"/>
    </location>
</feature>
<keyword evidence="3" id="KW-1185">Reference proteome</keyword>
<keyword evidence="2" id="KW-0489">Methyltransferase</keyword>
<protein>
    <submittedName>
        <fullName evidence="2">Methyltransferase domain-containing protein</fullName>
    </submittedName>
</protein>
<evidence type="ECO:0000313" key="3">
    <source>
        <dbReference type="Proteomes" id="UP000234271"/>
    </source>
</evidence>
<keyword evidence="2" id="KW-0808">Transferase</keyword>